<dbReference type="InterPro" id="IPR002550">
    <property type="entry name" value="CNNM"/>
</dbReference>
<reference evidence="13" key="1">
    <citation type="journal article" date="2019" name="Int. J. Syst. Evol. Microbiol.">
        <title>The Global Catalogue of Microorganisms (GCM) 10K type strain sequencing project: providing services to taxonomists for standard genome sequencing and annotation.</title>
        <authorList>
            <consortium name="The Broad Institute Genomics Platform"/>
            <consortium name="The Broad Institute Genome Sequencing Center for Infectious Disease"/>
            <person name="Wu L."/>
            <person name="Ma J."/>
        </authorList>
    </citation>
    <scope>NUCLEOTIDE SEQUENCE [LARGE SCALE GENOMIC DNA]</scope>
    <source>
        <strain evidence="13">CGMCC 1.15111</strain>
    </source>
</reference>
<dbReference type="RefSeq" id="WP_189628939.1">
    <property type="nucleotide sequence ID" value="NZ_BNAG01000001.1"/>
</dbReference>
<feature type="transmembrane region" description="Helical" evidence="9">
    <location>
        <begin position="98"/>
        <end position="118"/>
    </location>
</feature>
<dbReference type="Pfam" id="PF00571">
    <property type="entry name" value="CBS"/>
    <property type="match status" value="1"/>
</dbReference>
<feature type="transmembrane region" description="Helical" evidence="9">
    <location>
        <begin position="6"/>
        <end position="27"/>
    </location>
</feature>
<dbReference type="SMART" id="SM01091">
    <property type="entry name" value="CorC_HlyC"/>
    <property type="match status" value="1"/>
</dbReference>
<feature type="domain" description="CNNM transmembrane" evidence="11">
    <location>
        <begin position="1"/>
        <end position="188"/>
    </location>
</feature>
<dbReference type="InterPro" id="IPR046342">
    <property type="entry name" value="CBS_dom_sf"/>
</dbReference>
<feature type="domain" description="CBS" evidence="10">
    <location>
        <begin position="278"/>
        <end position="338"/>
    </location>
</feature>
<evidence type="ECO:0000256" key="1">
    <source>
        <dbReference type="ARBA" id="ARBA00004141"/>
    </source>
</evidence>
<evidence type="ECO:0000256" key="9">
    <source>
        <dbReference type="SAM" id="Phobius"/>
    </source>
</evidence>
<dbReference type="EMBL" id="BNAG01000001">
    <property type="protein sequence ID" value="GHE55994.1"/>
    <property type="molecule type" value="Genomic_DNA"/>
</dbReference>
<sequence length="427" mass="48817">MDTYQLTMILVCLIFSAFFSGTEIAFVSASKLQIELQNQQGKLAGRILSFFTQKPSRLINTALVGNTIALVIYGFFMASVLEPIIAAQLPDSLSSGSLVIVLQTIASTIIVLFTAEFTPKSIFLLNPNNLLNLLAVPMLVIFFIMFPVVWLIEQMSKFIIIFVLRQPYSEDRQVFGLTDLSNYIKQNTRDDIKKTKVELDTKIFNNALEFKTVRVRECMIPRTEISAIDIADSVEELKEVFIESGHTKILVYRESIDDVIGYCHVLDLFKKPKDIESMLTPIIIVPETMLANELMIQFIQERKSLALVVDEFGGTSGIVSLEDVIEEIFGEIQDEHDEDEDWVEQRIDENKYILSARHEIDYLNEKFKWDIPEGDYDTLGGFILSITESIPEVHDIIRFGRFEIKIVSMEDARIDNVLFIRHLDEED</sequence>
<dbReference type="SUPFAM" id="SSF56176">
    <property type="entry name" value="FAD-binding/transporter-associated domain-like"/>
    <property type="match status" value="1"/>
</dbReference>
<gene>
    <name evidence="12" type="ORF">GCM10011340_08520</name>
</gene>
<keyword evidence="4 8" id="KW-1133">Transmembrane helix</keyword>
<comment type="subcellular location">
    <subcellularLocation>
        <location evidence="1">Membrane</location>
        <topology evidence="1">Multi-pass membrane protein</topology>
    </subcellularLocation>
</comment>
<protein>
    <submittedName>
        <fullName evidence="12">Hemolysin</fullName>
    </submittedName>
</protein>
<dbReference type="Proteomes" id="UP000658258">
    <property type="component" value="Unassembled WGS sequence"/>
</dbReference>
<dbReference type="SUPFAM" id="SSF54631">
    <property type="entry name" value="CBS-domain pair"/>
    <property type="match status" value="1"/>
</dbReference>
<dbReference type="PROSITE" id="PS51371">
    <property type="entry name" value="CBS"/>
    <property type="match status" value="1"/>
</dbReference>
<dbReference type="Pfam" id="PF01595">
    <property type="entry name" value="CNNM"/>
    <property type="match status" value="1"/>
</dbReference>
<dbReference type="Gene3D" id="3.30.465.10">
    <property type="match status" value="1"/>
</dbReference>
<evidence type="ECO:0000256" key="2">
    <source>
        <dbReference type="ARBA" id="ARBA00022692"/>
    </source>
</evidence>
<dbReference type="InterPro" id="IPR005170">
    <property type="entry name" value="Transptr-assoc_dom"/>
</dbReference>
<keyword evidence="3" id="KW-0677">Repeat</keyword>
<feature type="transmembrane region" description="Helical" evidence="9">
    <location>
        <begin position="58"/>
        <end position="78"/>
    </location>
</feature>
<evidence type="ECO:0000256" key="8">
    <source>
        <dbReference type="PROSITE-ProRule" id="PRU01193"/>
    </source>
</evidence>
<evidence type="ECO:0000256" key="6">
    <source>
        <dbReference type="ARBA" id="ARBA00023136"/>
    </source>
</evidence>
<comment type="caution">
    <text evidence="12">The sequence shown here is derived from an EMBL/GenBank/DDBJ whole genome shotgun (WGS) entry which is preliminary data.</text>
</comment>
<accession>A0ABQ3I4S3</accession>
<keyword evidence="5 7" id="KW-0129">CBS domain</keyword>
<dbReference type="InterPro" id="IPR016169">
    <property type="entry name" value="FAD-bd_PCMH_sub2"/>
</dbReference>
<dbReference type="InterPro" id="IPR000644">
    <property type="entry name" value="CBS_dom"/>
</dbReference>
<keyword evidence="6 8" id="KW-0472">Membrane</keyword>
<evidence type="ECO:0000256" key="7">
    <source>
        <dbReference type="PROSITE-ProRule" id="PRU00703"/>
    </source>
</evidence>
<dbReference type="InterPro" id="IPR044751">
    <property type="entry name" value="Ion_transp-like_CBS"/>
</dbReference>
<keyword evidence="13" id="KW-1185">Reference proteome</keyword>
<dbReference type="CDD" id="cd04590">
    <property type="entry name" value="CBS_pair_CorC_HlyC_assoc"/>
    <property type="match status" value="1"/>
</dbReference>
<organism evidence="12 13">
    <name type="scientific">Roseivirga thermotolerans</name>
    <dbReference type="NCBI Taxonomy" id="1758176"/>
    <lineage>
        <taxon>Bacteria</taxon>
        <taxon>Pseudomonadati</taxon>
        <taxon>Bacteroidota</taxon>
        <taxon>Cytophagia</taxon>
        <taxon>Cytophagales</taxon>
        <taxon>Roseivirgaceae</taxon>
        <taxon>Roseivirga</taxon>
    </lineage>
</organism>
<evidence type="ECO:0000256" key="4">
    <source>
        <dbReference type="ARBA" id="ARBA00022989"/>
    </source>
</evidence>
<evidence type="ECO:0000259" key="11">
    <source>
        <dbReference type="PROSITE" id="PS51846"/>
    </source>
</evidence>
<dbReference type="Gene3D" id="3.10.580.10">
    <property type="entry name" value="CBS-domain"/>
    <property type="match status" value="1"/>
</dbReference>
<evidence type="ECO:0000256" key="3">
    <source>
        <dbReference type="ARBA" id="ARBA00022737"/>
    </source>
</evidence>
<proteinExistence type="predicted"/>
<evidence type="ECO:0000313" key="13">
    <source>
        <dbReference type="Proteomes" id="UP000658258"/>
    </source>
</evidence>
<dbReference type="PANTHER" id="PTHR22777:SF17">
    <property type="entry name" value="UPF0053 PROTEIN SLL0260"/>
    <property type="match status" value="1"/>
</dbReference>
<keyword evidence="2 8" id="KW-0812">Transmembrane</keyword>
<dbReference type="InterPro" id="IPR036318">
    <property type="entry name" value="FAD-bd_PCMH-like_sf"/>
</dbReference>
<evidence type="ECO:0000256" key="5">
    <source>
        <dbReference type="ARBA" id="ARBA00023122"/>
    </source>
</evidence>
<dbReference type="Pfam" id="PF03471">
    <property type="entry name" value="CorC_HlyC"/>
    <property type="match status" value="1"/>
</dbReference>
<name>A0ABQ3I4S3_9BACT</name>
<feature type="transmembrane region" description="Helical" evidence="9">
    <location>
        <begin position="130"/>
        <end position="152"/>
    </location>
</feature>
<evidence type="ECO:0000259" key="10">
    <source>
        <dbReference type="PROSITE" id="PS51371"/>
    </source>
</evidence>
<dbReference type="PROSITE" id="PS51846">
    <property type="entry name" value="CNNM"/>
    <property type="match status" value="1"/>
</dbReference>
<evidence type="ECO:0000313" key="12">
    <source>
        <dbReference type="EMBL" id="GHE55994.1"/>
    </source>
</evidence>
<dbReference type="PANTHER" id="PTHR22777">
    <property type="entry name" value="HEMOLYSIN-RELATED"/>
    <property type="match status" value="1"/>
</dbReference>